<evidence type="ECO:0000313" key="1">
    <source>
        <dbReference type="EMBL" id="KAF0468340.1"/>
    </source>
</evidence>
<proteinExistence type="predicted"/>
<sequence length="70" mass="7731">MALNKSRKINIIQSLFIIDFNNSLTTSIIITSTTMTPTITTPTTMTLTITTPIMIIPIITTPTMTTNCLR</sequence>
<dbReference type="Proteomes" id="UP000439903">
    <property type="component" value="Unassembled WGS sequence"/>
</dbReference>
<gene>
    <name evidence="1" type="ORF">F8M41_025827</name>
</gene>
<name>A0A8H4ABG6_GIGMA</name>
<dbReference type="AlphaFoldDB" id="A0A8H4ABG6"/>
<evidence type="ECO:0000313" key="2">
    <source>
        <dbReference type="Proteomes" id="UP000439903"/>
    </source>
</evidence>
<protein>
    <submittedName>
        <fullName evidence="1">Uncharacterized protein</fullName>
    </submittedName>
</protein>
<organism evidence="1 2">
    <name type="scientific">Gigaspora margarita</name>
    <dbReference type="NCBI Taxonomy" id="4874"/>
    <lineage>
        <taxon>Eukaryota</taxon>
        <taxon>Fungi</taxon>
        <taxon>Fungi incertae sedis</taxon>
        <taxon>Mucoromycota</taxon>
        <taxon>Glomeromycotina</taxon>
        <taxon>Glomeromycetes</taxon>
        <taxon>Diversisporales</taxon>
        <taxon>Gigasporaceae</taxon>
        <taxon>Gigaspora</taxon>
    </lineage>
</organism>
<comment type="caution">
    <text evidence="1">The sequence shown here is derived from an EMBL/GenBank/DDBJ whole genome shotgun (WGS) entry which is preliminary data.</text>
</comment>
<dbReference type="EMBL" id="WTPW01000942">
    <property type="protein sequence ID" value="KAF0468340.1"/>
    <property type="molecule type" value="Genomic_DNA"/>
</dbReference>
<reference evidence="1 2" key="1">
    <citation type="journal article" date="2019" name="Environ. Microbiol.">
        <title>At the nexus of three kingdoms: the genome of the mycorrhizal fungus Gigaspora margarita provides insights into plant, endobacterial and fungal interactions.</title>
        <authorList>
            <person name="Venice F."/>
            <person name="Ghignone S."/>
            <person name="Salvioli di Fossalunga A."/>
            <person name="Amselem J."/>
            <person name="Novero M."/>
            <person name="Xianan X."/>
            <person name="Sedzielewska Toro K."/>
            <person name="Morin E."/>
            <person name="Lipzen A."/>
            <person name="Grigoriev I.V."/>
            <person name="Henrissat B."/>
            <person name="Martin F.M."/>
            <person name="Bonfante P."/>
        </authorList>
    </citation>
    <scope>NUCLEOTIDE SEQUENCE [LARGE SCALE GENOMIC DNA]</scope>
    <source>
        <strain evidence="1 2">BEG34</strain>
    </source>
</reference>
<keyword evidence="2" id="KW-1185">Reference proteome</keyword>
<accession>A0A8H4ABG6</accession>